<dbReference type="OMA" id="RNSMDEY"/>
<dbReference type="GO" id="GO:0000981">
    <property type="term" value="F:DNA-binding transcription factor activity, RNA polymerase II-specific"/>
    <property type="evidence" value="ECO:0007669"/>
    <property type="project" value="TreeGrafter"/>
</dbReference>
<protein>
    <recommendedName>
        <fullName evidence="6">C2H2-type domain-containing protein</fullName>
    </recommendedName>
</protein>
<evidence type="ECO:0000256" key="4">
    <source>
        <dbReference type="PROSITE-ProRule" id="PRU00042"/>
    </source>
</evidence>
<dbReference type="EMBL" id="KV407454">
    <property type="protein sequence ID" value="KZF26391.1"/>
    <property type="molecule type" value="Genomic_DNA"/>
</dbReference>
<evidence type="ECO:0000256" key="1">
    <source>
        <dbReference type="ARBA" id="ARBA00022723"/>
    </source>
</evidence>
<dbReference type="PROSITE" id="PS50157">
    <property type="entry name" value="ZINC_FINGER_C2H2_2"/>
    <property type="match status" value="2"/>
</dbReference>
<organism evidence="7 8">
    <name type="scientific">Xylona heveae (strain CBS 132557 / TC161)</name>
    <dbReference type="NCBI Taxonomy" id="1328760"/>
    <lineage>
        <taxon>Eukaryota</taxon>
        <taxon>Fungi</taxon>
        <taxon>Dikarya</taxon>
        <taxon>Ascomycota</taxon>
        <taxon>Pezizomycotina</taxon>
        <taxon>Xylonomycetes</taxon>
        <taxon>Xylonales</taxon>
        <taxon>Xylonaceae</taxon>
        <taxon>Xylona</taxon>
    </lineage>
</organism>
<evidence type="ECO:0000256" key="3">
    <source>
        <dbReference type="ARBA" id="ARBA00022833"/>
    </source>
</evidence>
<dbReference type="FunFam" id="3.30.160.60:FF:002343">
    <property type="entry name" value="Zinc finger protein 33A"/>
    <property type="match status" value="1"/>
</dbReference>
<dbReference type="GO" id="GO:0008270">
    <property type="term" value="F:zinc ion binding"/>
    <property type="evidence" value="ECO:0007669"/>
    <property type="project" value="UniProtKB-KW"/>
</dbReference>
<dbReference type="InterPro" id="IPR036236">
    <property type="entry name" value="Znf_C2H2_sf"/>
</dbReference>
<dbReference type="PANTHER" id="PTHR23235:SF120">
    <property type="entry name" value="KRUPPEL-LIKE FACTOR 15"/>
    <property type="match status" value="1"/>
</dbReference>
<feature type="compositionally biased region" description="Polar residues" evidence="5">
    <location>
        <begin position="299"/>
        <end position="316"/>
    </location>
</feature>
<feature type="region of interest" description="Disordered" evidence="5">
    <location>
        <begin position="128"/>
        <end position="151"/>
    </location>
</feature>
<reference evidence="7 8" key="1">
    <citation type="journal article" date="2016" name="Fungal Biol.">
        <title>The genome of Xylona heveae provides a window into fungal endophytism.</title>
        <authorList>
            <person name="Gazis R."/>
            <person name="Kuo A."/>
            <person name="Riley R."/>
            <person name="LaButti K."/>
            <person name="Lipzen A."/>
            <person name="Lin J."/>
            <person name="Amirebrahimi M."/>
            <person name="Hesse C.N."/>
            <person name="Spatafora J.W."/>
            <person name="Henrissat B."/>
            <person name="Hainaut M."/>
            <person name="Grigoriev I.V."/>
            <person name="Hibbett D.S."/>
        </authorList>
    </citation>
    <scope>NUCLEOTIDE SEQUENCE [LARGE SCALE GENOMIC DNA]</scope>
    <source>
        <strain evidence="7 8">TC161</strain>
    </source>
</reference>
<evidence type="ECO:0000313" key="8">
    <source>
        <dbReference type="Proteomes" id="UP000076632"/>
    </source>
</evidence>
<dbReference type="STRING" id="1328760.A0A165JLJ4"/>
<dbReference type="Gene3D" id="3.30.160.60">
    <property type="entry name" value="Classic Zinc Finger"/>
    <property type="match status" value="1"/>
</dbReference>
<keyword evidence="1" id="KW-0479">Metal-binding</keyword>
<feature type="compositionally biased region" description="Polar residues" evidence="5">
    <location>
        <begin position="280"/>
        <end position="291"/>
    </location>
</feature>
<feature type="compositionally biased region" description="Low complexity" evidence="5">
    <location>
        <begin position="20"/>
        <end position="38"/>
    </location>
</feature>
<dbReference type="InterPro" id="IPR013087">
    <property type="entry name" value="Znf_C2H2_type"/>
</dbReference>
<dbReference type="Proteomes" id="UP000076632">
    <property type="component" value="Unassembled WGS sequence"/>
</dbReference>
<feature type="region of interest" description="Disordered" evidence="5">
    <location>
        <begin position="1"/>
        <end position="38"/>
    </location>
</feature>
<feature type="compositionally biased region" description="Polar residues" evidence="5">
    <location>
        <begin position="134"/>
        <end position="147"/>
    </location>
</feature>
<dbReference type="SUPFAM" id="SSF57667">
    <property type="entry name" value="beta-beta-alpha zinc fingers"/>
    <property type="match status" value="1"/>
</dbReference>
<accession>A0A165JLJ4</accession>
<dbReference type="PANTHER" id="PTHR23235">
    <property type="entry name" value="KRUEPPEL-LIKE TRANSCRIPTION FACTOR"/>
    <property type="match status" value="1"/>
</dbReference>
<gene>
    <name evidence="7" type="ORF">L228DRAFT_264792</name>
</gene>
<evidence type="ECO:0000256" key="5">
    <source>
        <dbReference type="SAM" id="MobiDB-lite"/>
    </source>
</evidence>
<sequence length="365" mass="38686">MNGTNASGRMVSLLNEEPSRPSVHSRSTSSISHSSFRDSISPRLWDRYSPYASPETPVLERLGSTSSLESPPPLTPIYATAPQPFALTMEAASHPALASAGPPPYAVSAARDPHIYASGADDLAATAPTAPPFSRTSSLVEPTSPLTPGTAIPAKKNSYPCPYKKSLGCLDTFTTSGHAARHGKKHTGEKNVLCPICGKAFTRKDNMKQHQRTHETGRAAAAAAAAANAVAASVNPNLAVSEEPQAKKAKTSTTRRDSRRPRPASIHTSLPMHTRPDELSPQSASVTQQPWSAHDDTRAPSQYQQWPAPQSPYSATETHRFSYDGGAASPEYGGDPSAPKGLHALALVASGINFDTGVMRNPLRV</sequence>
<evidence type="ECO:0000313" key="7">
    <source>
        <dbReference type="EMBL" id="KZF26391.1"/>
    </source>
</evidence>
<dbReference type="InParanoid" id="A0A165JLJ4"/>
<dbReference type="AlphaFoldDB" id="A0A165JLJ4"/>
<dbReference type="PROSITE" id="PS00028">
    <property type="entry name" value="ZINC_FINGER_C2H2_1"/>
    <property type="match status" value="1"/>
</dbReference>
<name>A0A165JLJ4_XYLHT</name>
<evidence type="ECO:0000259" key="6">
    <source>
        <dbReference type="PROSITE" id="PS50157"/>
    </source>
</evidence>
<evidence type="ECO:0000256" key="2">
    <source>
        <dbReference type="ARBA" id="ARBA00022771"/>
    </source>
</evidence>
<feature type="domain" description="C2H2-type" evidence="6">
    <location>
        <begin position="159"/>
        <end position="191"/>
    </location>
</feature>
<keyword evidence="3" id="KW-0862">Zinc</keyword>
<dbReference type="SMART" id="SM00355">
    <property type="entry name" value="ZnF_C2H2"/>
    <property type="match status" value="1"/>
</dbReference>
<dbReference type="OrthoDB" id="6365676at2759"/>
<dbReference type="GO" id="GO:0000978">
    <property type="term" value="F:RNA polymerase II cis-regulatory region sequence-specific DNA binding"/>
    <property type="evidence" value="ECO:0007669"/>
    <property type="project" value="TreeGrafter"/>
</dbReference>
<dbReference type="RefSeq" id="XP_018191946.1">
    <property type="nucleotide sequence ID" value="XM_018334615.1"/>
</dbReference>
<proteinExistence type="predicted"/>
<keyword evidence="2 4" id="KW-0863">Zinc-finger</keyword>
<feature type="domain" description="C2H2-type" evidence="6">
    <location>
        <begin position="192"/>
        <end position="219"/>
    </location>
</feature>
<dbReference type="Pfam" id="PF00096">
    <property type="entry name" value="zf-C2H2"/>
    <property type="match status" value="1"/>
</dbReference>
<feature type="region of interest" description="Disordered" evidence="5">
    <location>
        <begin position="236"/>
        <end position="335"/>
    </location>
</feature>
<keyword evidence="8" id="KW-1185">Reference proteome</keyword>
<dbReference type="GeneID" id="28899752"/>